<dbReference type="PANTHER" id="PTHR12631">
    <property type="entry name" value="ALPHA-L-IDURONIDASE"/>
    <property type="match status" value="1"/>
</dbReference>
<dbReference type="InterPro" id="IPR017853">
    <property type="entry name" value="GH"/>
</dbReference>
<name>A0A494XSC2_9BURK</name>
<reference evidence="2 3" key="1">
    <citation type="submission" date="2018-10" db="EMBL/GenBank/DDBJ databases">
        <title>Paraburkholderia sp. 7MK8-2, isolated from soil.</title>
        <authorList>
            <person name="Gao Z.-H."/>
            <person name="Qiu L.-H."/>
        </authorList>
    </citation>
    <scope>NUCLEOTIDE SEQUENCE [LARGE SCALE GENOMIC DNA]</scope>
    <source>
        <strain evidence="2 3">7MK8-2</strain>
    </source>
</reference>
<dbReference type="EMBL" id="RBZV01000001">
    <property type="protein sequence ID" value="RKP52561.1"/>
    <property type="molecule type" value="Genomic_DNA"/>
</dbReference>
<dbReference type="Proteomes" id="UP000280434">
    <property type="component" value="Unassembled WGS sequence"/>
</dbReference>
<dbReference type="Gene3D" id="3.20.20.80">
    <property type="entry name" value="Glycosidases"/>
    <property type="match status" value="1"/>
</dbReference>
<comment type="caution">
    <text evidence="2">The sequence shown here is derived from an EMBL/GenBank/DDBJ whole genome shotgun (WGS) entry which is preliminary data.</text>
</comment>
<gene>
    <name evidence="2" type="ORF">D7S89_03390</name>
</gene>
<dbReference type="RefSeq" id="WP_121275565.1">
    <property type="nucleotide sequence ID" value="NZ_RBZV01000001.1"/>
</dbReference>
<feature type="domain" description="Asl1-like glycosyl hydrolase catalytic" evidence="1">
    <location>
        <begin position="219"/>
        <end position="343"/>
    </location>
</feature>
<proteinExistence type="predicted"/>
<dbReference type="OrthoDB" id="7279826at2"/>
<keyword evidence="3" id="KW-1185">Reference proteome</keyword>
<evidence type="ECO:0000313" key="3">
    <source>
        <dbReference type="Proteomes" id="UP000280434"/>
    </source>
</evidence>
<dbReference type="Pfam" id="PF11790">
    <property type="entry name" value="Glyco_hydro_cc"/>
    <property type="match status" value="1"/>
</dbReference>
<evidence type="ECO:0000313" key="2">
    <source>
        <dbReference type="EMBL" id="RKP52561.1"/>
    </source>
</evidence>
<dbReference type="InterPro" id="IPR024655">
    <property type="entry name" value="Asl1_glyco_hydro_catalytic"/>
</dbReference>
<accession>A0A494XSC2</accession>
<evidence type="ECO:0000259" key="1">
    <source>
        <dbReference type="Pfam" id="PF11790"/>
    </source>
</evidence>
<dbReference type="GO" id="GO:0004553">
    <property type="term" value="F:hydrolase activity, hydrolyzing O-glycosyl compounds"/>
    <property type="evidence" value="ECO:0007669"/>
    <property type="project" value="TreeGrafter"/>
</dbReference>
<dbReference type="InterPro" id="IPR051923">
    <property type="entry name" value="Glycosyl_Hydrolase_39"/>
</dbReference>
<organism evidence="2 3">
    <name type="scientific">Trinickia fusca</name>
    <dbReference type="NCBI Taxonomy" id="2419777"/>
    <lineage>
        <taxon>Bacteria</taxon>
        <taxon>Pseudomonadati</taxon>
        <taxon>Pseudomonadota</taxon>
        <taxon>Betaproteobacteria</taxon>
        <taxon>Burkholderiales</taxon>
        <taxon>Burkholderiaceae</taxon>
        <taxon>Trinickia</taxon>
    </lineage>
</organism>
<dbReference type="AlphaFoldDB" id="A0A494XSC2"/>
<sequence>MVSGMSVWRLVGSMLIAALVGGCGGSSSDSGGVALSAQNFSGLSDSAIAGLLASTRGVNYVDGFGMDQLNCSSYDLAQILPDAAQIAGSHAKWVRVEASMTAVSGLTQYSSCPSSALRADPYSGIRNLDTVIHSAGAQTLLVVLGYHYSPSLRARYLQWLHGLLAALPDTYAFEIGNEENLANSTEGWTNGGDSFPYGWSFNASDFAQNDPVGVCPTGKAMTEFSTAVASYVSWLADTYREIKSLRPDSVVILGGLSQWQPKCFVQELDRDDAARYVDAVAYHPYGDNPTDAAASLDLVLSTFRKWGKPIWLTEFGFTTGWGINVTGEAQKALYLTQTYDLLRQKLAPTGLAGPIIYYTARDTPMTTAQWAANCTPAVCLPSHGDDDPAQIPGTHYDVSGAGLYEWLNGVAIHLPAYAAFADLP</sequence>
<dbReference type="SUPFAM" id="SSF51445">
    <property type="entry name" value="(Trans)glycosidases"/>
    <property type="match status" value="1"/>
</dbReference>
<protein>
    <recommendedName>
        <fullName evidence="1">Asl1-like glycosyl hydrolase catalytic domain-containing protein</fullName>
    </recommendedName>
</protein>
<dbReference type="PANTHER" id="PTHR12631:SF10">
    <property type="entry name" value="BETA-XYLOSIDASE-LIKE PROTEIN-RELATED"/>
    <property type="match status" value="1"/>
</dbReference>